<accession>A0ABQ3GFX7</accession>
<dbReference type="InterPro" id="IPR016024">
    <property type="entry name" value="ARM-type_fold"/>
</dbReference>
<evidence type="ECO:0008006" key="3">
    <source>
        <dbReference type="Google" id="ProtNLM"/>
    </source>
</evidence>
<comment type="caution">
    <text evidence="1">The sequence shown here is derived from an EMBL/GenBank/DDBJ whole genome shotgun (WGS) entry which is preliminary data.</text>
</comment>
<evidence type="ECO:0000313" key="2">
    <source>
        <dbReference type="Proteomes" id="UP000626210"/>
    </source>
</evidence>
<dbReference type="EMBL" id="BMYK01000047">
    <property type="protein sequence ID" value="GHD03927.1"/>
    <property type="molecule type" value="Genomic_DNA"/>
</dbReference>
<reference evidence="2" key="1">
    <citation type="journal article" date="2019" name="Int. J. Syst. Evol. Microbiol.">
        <title>The Global Catalogue of Microorganisms (GCM) 10K type strain sequencing project: providing services to taxonomists for standard genome sequencing and annotation.</title>
        <authorList>
            <consortium name="The Broad Institute Genomics Platform"/>
            <consortium name="The Broad Institute Genome Sequencing Center for Infectious Disease"/>
            <person name="Wu L."/>
            <person name="Ma J."/>
        </authorList>
    </citation>
    <scope>NUCLEOTIDE SEQUENCE [LARGE SCALE GENOMIC DNA]</scope>
    <source>
        <strain evidence="2">KCTC 23314</strain>
    </source>
</reference>
<dbReference type="Proteomes" id="UP000626210">
    <property type="component" value="Unassembled WGS sequence"/>
</dbReference>
<evidence type="ECO:0000313" key="1">
    <source>
        <dbReference type="EMBL" id="GHD03927.1"/>
    </source>
</evidence>
<sequence length="804" mass="85826">MRGEQQQPVAITGVGMLTPVGLRAYACLHAVRCGLSRFSPQPFRDRAKGWIVGGRVMAWLPNAGVQRLAALADAAIGQALEQARWTSSHRLALVLCSTEDDRPGPRLADNHDALQAALGADRLSLFSRTEILHDGAAGFALALDHAQRMLHAGEVEACIIGSADSQLDIRVTRWLEDAGRLKCRHANDGRIPSEAAAFVVVEHPERARLRRAPVLAVVGGFSMAWTVRSGGGQVLRATRACTEAVRATLAAAALTPAEVGMVWSDLNGESARGLEWGLASVRMGLACSESLFHPADCWGDLGAASGCALLGLGAMAQATGWAGGKPLLVTVGNEGPGRAGCVVLPPPRDAGLVQVSHRAPRIYRLDYRIGTTTEIPPAAAIDPLRGRFQEQMTAEIGDTLAGLHHQHAALLHAADSRWQDRARVEQRMLNHLDAVVAGGTQAMAHVADLCMSGDAGLVFAASLLIGSLPHPDNLRRLESALAASTDPAVLDGVKAGLAHAPRSAQLSDLLQRWTLDPQASVRMLALQLICLRCETQVAVPHAVLSDESPGVRAWGVELLGRRRKLNAETLRTLIGTQEGDLQRRALLALLRLDPAVAAHVARAQIEQAPDTGASLTMSLALAGQSGDGALLRDLAARHQSPDAILALGVYGEPAAVPTLMAFLEHDAPLAASAAHALRIVSGLRVDEDVRVERAVDLLGGETTTVIEAQHRPSQSRELWAAWWSEALPKVAQSRMRRMRQGRPFSLDTCLAEIEHPDSANVDRSRAALELDIHGAVAIPPDVEWFVARQALVLRKLRAQLQAEL</sequence>
<name>A0ABQ3GFX7_9BURK</name>
<dbReference type="SUPFAM" id="SSF53901">
    <property type="entry name" value="Thiolase-like"/>
    <property type="match status" value="2"/>
</dbReference>
<gene>
    <name evidence="1" type="ORF">GCM10007320_64410</name>
</gene>
<dbReference type="SUPFAM" id="SSF48371">
    <property type="entry name" value="ARM repeat"/>
    <property type="match status" value="1"/>
</dbReference>
<dbReference type="Gene3D" id="3.40.47.10">
    <property type="match status" value="1"/>
</dbReference>
<proteinExistence type="predicted"/>
<organism evidence="1 2">
    <name type="scientific">Pseudorhodoferax aquiterrae</name>
    <dbReference type="NCBI Taxonomy" id="747304"/>
    <lineage>
        <taxon>Bacteria</taxon>
        <taxon>Pseudomonadati</taxon>
        <taxon>Pseudomonadota</taxon>
        <taxon>Betaproteobacteria</taxon>
        <taxon>Burkholderiales</taxon>
        <taxon>Comamonadaceae</taxon>
    </lineage>
</organism>
<keyword evidence="2" id="KW-1185">Reference proteome</keyword>
<dbReference type="InterPro" id="IPR016039">
    <property type="entry name" value="Thiolase-like"/>
</dbReference>
<protein>
    <recommendedName>
        <fullName evidence="3">3-oxoacyl-ACP synthase</fullName>
    </recommendedName>
</protein>